<keyword evidence="1" id="KW-1003">Cell membrane</keyword>
<feature type="transmembrane region" description="Helical" evidence="5">
    <location>
        <begin position="6"/>
        <end position="25"/>
    </location>
</feature>
<dbReference type="EMBL" id="LR882963">
    <property type="protein sequence ID" value="CAD5937175.1"/>
    <property type="molecule type" value="Genomic_DNA"/>
</dbReference>
<reference evidence="7" key="2">
    <citation type="submission" date="2020-09" db="EMBL/GenBank/DDBJ databases">
        <authorList>
            <person name="Blom J."/>
        </authorList>
    </citation>
    <scope>NUCLEOTIDE SEQUENCE</scope>
    <source>
        <strain evidence="7">No.66</strain>
    </source>
</reference>
<dbReference type="GeneID" id="77287128"/>
<dbReference type="GO" id="GO:0005886">
    <property type="term" value="C:plasma membrane"/>
    <property type="evidence" value="ECO:0007669"/>
    <property type="project" value="InterPro"/>
</dbReference>
<evidence type="ECO:0000313" key="8">
    <source>
        <dbReference type="EMBL" id="CUM61056.1"/>
    </source>
</evidence>
<dbReference type="AlphaFoldDB" id="A0A1J1JHT3"/>
<organism evidence="8">
    <name type="scientific">Planktothrix agardhii</name>
    <name type="common">Oscillatoria agardhii</name>
    <dbReference type="NCBI Taxonomy" id="1160"/>
    <lineage>
        <taxon>Bacteria</taxon>
        <taxon>Bacillati</taxon>
        <taxon>Cyanobacteriota</taxon>
        <taxon>Cyanophyceae</taxon>
        <taxon>Oscillatoriophycideae</taxon>
        <taxon>Oscillatoriales</taxon>
        <taxon>Microcoleaceae</taxon>
        <taxon>Planktothrix</taxon>
    </lineage>
</organism>
<accession>A0A1J1JHT3</accession>
<sequence length="80" mass="8538">MPNAPAIVTSFILAFWISTIAILAVQNATPISLRFLFFESVQLPVGVILAFSVALGLLGAALFKPIAQLGLTTQNPRIRS</sequence>
<dbReference type="InterPro" id="IPR010445">
    <property type="entry name" value="LapA_dom"/>
</dbReference>
<keyword evidence="2 5" id="KW-0812">Transmembrane</keyword>
<feature type="domain" description="Lipopolysaccharide assembly protein A" evidence="6">
    <location>
        <begin position="26"/>
        <end position="71"/>
    </location>
</feature>
<evidence type="ECO:0000256" key="4">
    <source>
        <dbReference type="ARBA" id="ARBA00023136"/>
    </source>
</evidence>
<name>A0A1J1JHT3_PLAAG</name>
<keyword evidence="4 5" id="KW-0472">Membrane</keyword>
<feature type="transmembrane region" description="Helical" evidence="5">
    <location>
        <begin position="37"/>
        <end position="63"/>
    </location>
</feature>
<protein>
    <recommendedName>
        <fullName evidence="6">Lipopolysaccharide assembly protein A domain-containing protein</fullName>
    </recommendedName>
</protein>
<evidence type="ECO:0000256" key="2">
    <source>
        <dbReference type="ARBA" id="ARBA00022692"/>
    </source>
</evidence>
<gene>
    <name evidence="7" type="ORF">PANO66_01736</name>
    <name evidence="8" type="ORF">PLAM_3090</name>
</gene>
<dbReference type="RefSeq" id="WP_042152331.1">
    <property type="nucleotide sequence ID" value="NZ_JBAVBW010000252.1"/>
</dbReference>
<evidence type="ECO:0000259" key="6">
    <source>
        <dbReference type="Pfam" id="PF06305"/>
    </source>
</evidence>
<evidence type="ECO:0000256" key="5">
    <source>
        <dbReference type="SAM" id="Phobius"/>
    </source>
</evidence>
<dbReference type="Proteomes" id="UP001153761">
    <property type="component" value="Chromosome"/>
</dbReference>
<dbReference type="EMBL" id="LO018304">
    <property type="protein sequence ID" value="CUM61056.1"/>
    <property type="molecule type" value="Genomic_DNA"/>
</dbReference>
<reference evidence="8" key="1">
    <citation type="submission" date="2015-09" db="EMBL/GenBank/DDBJ databases">
        <authorList>
            <person name="Jackson K.R."/>
            <person name="Lunt B.L."/>
            <person name="Fisher J.N.B."/>
            <person name="Gardner A.V."/>
            <person name="Bailey M.E."/>
            <person name="Deus L.M."/>
            <person name="Earl A.S."/>
            <person name="Gibby P.D."/>
            <person name="Hartmann K.A."/>
            <person name="Liu J.E."/>
            <person name="Manci A.M."/>
            <person name="Nielsen D.A."/>
            <person name="Solomon M.B."/>
            <person name="Breakwell D.P."/>
            <person name="Burnett S.H."/>
            <person name="Grose J.H."/>
        </authorList>
    </citation>
    <scope>NUCLEOTIDE SEQUENCE</scope>
    <source>
        <strain evidence="8">7805</strain>
    </source>
</reference>
<evidence type="ECO:0000256" key="3">
    <source>
        <dbReference type="ARBA" id="ARBA00022989"/>
    </source>
</evidence>
<proteinExistence type="predicted"/>
<evidence type="ECO:0000256" key="1">
    <source>
        <dbReference type="ARBA" id="ARBA00022475"/>
    </source>
</evidence>
<dbReference type="Pfam" id="PF06305">
    <property type="entry name" value="LapA_dom"/>
    <property type="match status" value="1"/>
</dbReference>
<evidence type="ECO:0000313" key="7">
    <source>
        <dbReference type="EMBL" id="CAD5937175.1"/>
    </source>
</evidence>
<keyword evidence="3 5" id="KW-1133">Transmembrane helix</keyword>